<gene>
    <name evidence="1" type="ORF">CEXT_609221</name>
</gene>
<dbReference type="EMBL" id="BPLR01004020">
    <property type="protein sequence ID" value="GIX91394.1"/>
    <property type="molecule type" value="Genomic_DNA"/>
</dbReference>
<dbReference type="AlphaFoldDB" id="A0AAV4P640"/>
<comment type="caution">
    <text evidence="1">The sequence shown here is derived from an EMBL/GenBank/DDBJ whole genome shotgun (WGS) entry which is preliminary data.</text>
</comment>
<name>A0AAV4P640_CAEEX</name>
<reference evidence="1 2" key="1">
    <citation type="submission" date="2021-06" db="EMBL/GenBank/DDBJ databases">
        <title>Caerostris extrusa draft genome.</title>
        <authorList>
            <person name="Kono N."/>
            <person name="Arakawa K."/>
        </authorList>
    </citation>
    <scope>NUCLEOTIDE SEQUENCE [LARGE SCALE GENOMIC DNA]</scope>
</reference>
<protein>
    <submittedName>
        <fullName evidence="1">Uncharacterized protein</fullName>
    </submittedName>
</protein>
<dbReference type="Proteomes" id="UP001054945">
    <property type="component" value="Unassembled WGS sequence"/>
</dbReference>
<proteinExistence type="predicted"/>
<sequence>MNFEWRPGHEMKFDFGNLDTTIPCYRGKKSAREGLYGKKAVLNSWVDNEDIASSRGSEEETLGNTNTAYILNAKVSGTDPLMNGFMAF</sequence>
<evidence type="ECO:0000313" key="2">
    <source>
        <dbReference type="Proteomes" id="UP001054945"/>
    </source>
</evidence>
<keyword evidence="2" id="KW-1185">Reference proteome</keyword>
<evidence type="ECO:0000313" key="1">
    <source>
        <dbReference type="EMBL" id="GIX91394.1"/>
    </source>
</evidence>
<organism evidence="1 2">
    <name type="scientific">Caerostris extrusa</name>
    <name type="common">Bark spider</name>
    <name type="synonym">Caerostris bankana</name>
    <dbReference type="NCBI Taxonomy" id="172846"/>
    <lineage>
        <taxon>Eukaryota</taxon>
        <taxon>Metazoa</taxon>
        <taxon>Ecdysozoa</taxon>
        <taxon>Arthropoda</taxon>
        <taxon>Chelicerata</taxon>
        <taxon>Arachnida</taxon>
        <taxon>Araneae</taxon>
        <taxon>Araneomorphae</taxon>
        <taxon>Entelegynae</taxon>
        <taxon>Araneoidea</taxon>
        <taxon>Araneidae</taxon>
        <taxon>Caerostris</taxon>
    </lineage>
</organism>
<accession>A0AAV4P640</accession>